<feature type="domain" description="Trs120/TRAPPC9 first Ig-like" evidence="6">
    <location>
        <begin position="887"/>
        <end position="1075"/>
    </location>
</feature>
<organism evidence="9 10">
    <name type="scientific">Kockovaella imperatae</name>
    <dbReference type="NCBI Taxonomy" id="4999"/>
    <lineage>
        <taxon>Eukaryota</taxon>
        <taxon>Fungi</taxon>
        <taxon>Dikarya</taxon>
        <taxon>Basidiomycota</taxon>
        <taxon>Agaricomycotina</taxon>
        <taxon>Tremellomycetes</taxon>
        <taxon>Tremellales</taxon>
        <taxon>Cuniculitremaceae</taxon>
        <taxon>Kockovaella</taxon>
    </lineage>
</organism>
<dbReference type="InterPro" id="IPR058565">
    <property type="entry name" value="Ig_TRAPPC9_Trs120_1st"/>
</dbReference>
<dbReference type="Pfam" id="PF26282">
    <property type="entry name" value="Ig_TRAPPC9-Trs120_3rd"/>
    <property type="match status" value="1"/>
</dbReference>
<feature type="region of interest" description="Disordered" evidence="3">
    <location>
        <begin position="313"/>
        <end position="438"/>
    </location>
</feature>
<keyword evidence="10" id="KW-1185">Reference proteome</keyword>
<feature type="region of interest" description="Disordered" evidence="3">
    <location>
        <begin position="225"/>
        <end position="249"/>
    </location>
</feature>
<keyword evidence="2" id="KW-0333">Golgi apparatus</keyword>
<feature type="domain" description="Trs120/TRAPPC9 TPR region" evidence="5">
    <location>
        <begin position="593"/>
        <end position="870"/>
    </location>
</feature>
<dbReference type="Pfam" id="PF08626">
    <property type="entry name" value="TRAPPC9-Trs120"/>
    <property type="match status" value="1"/>
</dbReference>
<dbReference type="PANTHER" id="PTHR21512">
    <property type="entry name" value="TRAFFICKING PROTEIN PARTICLE COMPLEX SUBUNIT 9"/>
    <property type="match status" value="1"/>
</dbReference>
<dbReference type="InterPro" id="IPR013935">
    <property type="entry name" value="Trs120_TRAPPC9"/>
</dbReference>
<feature type="compositionally biased region" description="Basic and acidic residues" evidence="3">
    <location>
        <begin position="231"/>
        <end position="249"/>
    </location>
</feature>
<comment type="caution">
    <text evidence="9">The sequence shown here is derived from an EMBL/GenBank/DDBJ whole genome shotgun (WGS) entry which is preliminary data.</text>
</comment>
<evidence type="ECO:0000259" key="4">
    <source>
        <dbReference type="Pfam" id="PF08626"/>
    </source>
</evidence>
<feature type="compositionally biased region" description="Polar residues" evidence="3">
    <location>
        <begin position="86"/>
        <end position="107"/>
    </location>
</feature>
<comment type="subcellular location">
    <subcellularLocation>
        <location evidence="1">Golgi apparatus</location>
    </subcellularLocation>
</comment>
<evidence type="ECO:0000256" key="3">
    <source>
        <dbReference type="SAM" id="MobiDB-lite"/>
    </source>
</evidence>
<dbReference type="GO" id="GO:0005802">
    <property type="term" value="C:trans-Golgi network"/>
    <property type="evidence" value="ECO:0007669"/>
    <property type="project" value="TreeGrafter"/>
</dbReference>
<dbReference type="GeneID" id="33559701"/>
<feature type="compositionally biased region" description="Polar residues" evidence="3">
    <location>
        <begin position="731"/>
        <end position="754"/>
    </location>
</feature>
<dbReference type="FunCoup" id="A0A1Y1UQ83">
    <property type="interactions" value="61"/>
</dbReference>
<evidence type="ECO:0000259" key="8">
    <source>
        <dbReference type="Pfam" id="PF26283"/>
    </source>
</evidence>
<feature type="domain" description="Trs120/TRAPPC9 third Ig-like" evidence="7">
    <location>
        <begin position="1279"/>
        <end position="1424"/>
    </location>
</feature>
<feature type="compositionally biased region" description="Polar residues" evidence="3">
    <location>
        <begin position="175"/>
        <end position="193"/>
    </location>
</feature>
<proteinExistence type="predicted"/>
<dbReference type="Pfam" id="PF26280">
    <property type="entry name" value="Ig_TRAPPC9-Trs120_2nd"/>
    <property type="match status" value="1"/>
</dbReference>
<dbReference type="InParanoid" id="A0A1Y1UQ83"/>
<feature type="region of interest" description="Disordered" evidence="3">
    <location>
        <begin position="723"/>
        <end position="762"/>
    </location>
</feature>
<evidence type="ECO:0000259" key="5">
    <source>
        <dbReference type="Pfam" id="PF26251"/>
    </source>
</evidence>
<dbReference type="OrthoDB" id="27962at2759"/>
<feature type="region of interest" description="Disordered" evidence="3">
    <location>
        <begin position="61"/>
        <end position="111"/>
    </location>
</feature>
<name>A0A1Y1UQ83_9TREE</name>
<dbReference type="Pfam" id="PF26251">
    <property type="entry name" value="TPR_TRAPPC9-Trs120"/>
    <property type="match status" value="1"/>
</dbReference>
<evidence type="ECO:0000313" key="9">
    <source>
        <dbReference type="EMBL" id="ORX40220.1"/>
    </source>
</evidence>
<dbReference type="InterPro" id="IPR058563">
    <property type="entry name" value="Trs120_TRAPPC9_N"/>
</dbReference>
<feature type="compositionally biased region" description="Low complexity" evidence="3">
    <location>
        <begin position="63"/>
        <end position="85"/>
    </location>
</feature>
<dbReference type="PANTHER" id="PTHR21512:SF5">
    <property type="entry name" value="TRAFFICKING PROTEIN PARTICLE COMPLEX SUBUNIT 9"/>
    <property type="match status" value="1"/>
</dbReference>
<accession>A0A1Y1UQ83</accession>
<protein>
    <submittedName>
        <fullName evidence="9">Transport protein Trs120 or TRAPPC9 TRAPP II complex subunit-domain-containing protein</fullName>
    </submittedName>
</protein>
<evidence type="ECO:0000259" key="7">
    <source>
        <dbReference type="Pfam" id="PF26282"/>
    </source>
</evidence>
<dbReference type="EMBL" id="NBSH01000002">
    <property type="protein sequence ID" value="ORX40220.1"/>
    <property type="molecule type" value="Genomic_DNA"/>
</dbReference>
<dbReference type="InterPro" id="IPR058564">
    <property type="entry name" value="TPR_TRAPPC9_Trs120"/>
</dbReference>
<dbReference type="Pfam" id="PF26254">
    <property type="entry name" value="Ig_TRAPPC9-Trs120_1st"/>
    <property type="match status" value="1"/>
</dbReference>
<sequence>MAQPGSSSRPGLSSTCDPTSLAKIQILLVPIQLPGSPLSSQQFDYWSHLFRSRTSLRSDDLSTSHAASLNGSGPSGPSHGAARSSTGVSGHSTSRSRFSPNSNTGSISKGPGAGLVNHVHLSYAAHPPARHLSSLSLLRISMFPLIVIGVALKPTSGDLGESIEGYSVDGGDTSGGSAQANGQSTDGHAGNTGSMRVFDEAVHALFPPSSPFPLVKRLVLVPPKHPSHLSRGSESKPVRRPAESNDALDRKGKFVERDVLEAPWDNEETWIIKFLGGVVGDVLGELGDLVTAMETPQGLKTLSATLLPSLTSNPSSISHQTLESLAEEPSFPNGDRPRRPSTTTPYPVSHSPIEGLGIGISLKRSLTPGGRPTSIAAPSLPPLQTNAIASSSRDSTPTTTTSSSSNPFRRTSGIPSAFTRSSSAASLAPPANPNPFPASTSKYTTASLVGLAGGRLLKLLGDMYLLAGMYTDAVKCFDDGAERCRSVGDVLWEALAREGRAVAGMGEAWEGRDGSEMTQPFPNSPIPIEILTHLLSSLACLSRAPLPYPSTILSPSPQAISGSLSFATPSSPNPSIVGTGEGLLAYLHTSLSLRISHFLLIIWASSGWGSIALSSLFSHTIPRSFPPSLSPEESRDASARQRRHRFLLSLHQKSQLDRQAMFAHAEGALQPHHRALTKAEQVALHTEVVWLARWLDLPRKEAFFSRELVKRIGELIVESREESRRRGQAGFSRTKSAIPLNDTNGSTPASQSVAPRQRESTEGNQSVIMLFERAMNSMGLDVLSLSTSDGKRTTLRQTGTEQVKPPRFGWPELQVEMIKEGISVADSLPDQVGVIRLCMTALRELHMYLNPGSQGVLAKMLPNALAVVRRRGMPLENLRWWLPGLTVLSIELTNLPPNRLPLEHSREEIATDKGRDPFLYNPRLRAAEAGKTVLIAKEQTDVYVTLRNPFAFNLEIQDMSLITAGIEFVVTPLSVSLAPQSIQSVRIVGIASTAGSLQIKGVRLRLGDGSACDILLPVVDDAERKRIVKHKSRAMMDFAKTKVQGLDARYTGTTEPEPPITDPSSERWLECRVVDEQPLVWIKKSSLTHGTIMLYDGEASFIRLTLENTSTIPVDFVKLSFDDSSSRAARALISEGELTPQHAHELEWDILHRPVLTWDDDGESNIPPGGRTTISVKCLGKVGCTDGTIRIDYGYLKRSGDTSSVPNSFQTRQMTFPVIFTVYHTLEPHSLDIVRFVPPNSPVESKDTEVVGLFAEQNDYLSPLPTPRTPGTPRIREMEKESLKEVMKSEMDASHCLFGLYVSNVYGVPFEVSLSRKGSGAQEAPLTTTRLVPPGATERLLIPLPRLSLPSSTTSQPIPSLSDRQYVVDKSTRTPAQIQEERQLFWYREELLKTVSATWIEPGSKRQGFMSLRDQVFTASLLEVYRSDDLEIEIEISSRDAERLITGEFIDITVRLTNRLEIPYQPFVRLEALPTLNSEPSWAQSTPARRPPSGAPPVHNLKNVILDGCLGQVLPLIQPGESSTHSLSAIFLAAGSYSFRAAVDEVVFQARDSGDEVKPPPRVRFSPLVTVNVMTE</sequence>
<feature type="region of interest" description="Disordered" evidence="3">
    <location>
        <begin position="163"/>
        <end position="193"/>
    </location>
</feature>
<gene>
    <name evidence="9" type="ORF">BD324DRAFT_648816</name>
</gene>
<dbReference type="RefSeq" id="XP_021874005.1">
    <property type="nucleotide sequence ID" value="XM_022017892.1"/>
</dbReference>
<dbReference type="Pfam" id="PF26283">
    <property type="entry name" value="Ig_TRAPPC9-Trs120_4th"/>
    <property type="match status" value="1"/>
</dbReference>
<dbReference type="STRING" id="4999.A0A1Y1UQ83"/>
<evidence type="ECO:0000256" key="1">
    <source>
        <dbReference type="ARBA" id="ARBA00004555"/>
    </source>
</evidence>
<evidence type="ECO:0000313" key="10">
    <source>
        <dbReference type="Proteomes" id="UP000193218"/>
    </source>
</evidence>
<dbReference type="Proteomes" id="UP000193218">
    <property type="component" value="Unassembled WGS sequence"/>
</dbReference>
<dbReference type="InterPro" id="IPR058567">
    <property type="entry name" value="Ig_TRAPPC9_Trs120_3rd"/>
</dbReference>
<feature type="domain" description="Trs120/TRAPPC9 N-terminal" evidence="4">
    <location>
        <begin position="388"/>
        <end position="503"/>
    </location>
</feature>
<feature type="compositionally biased region" description="Low complexity" evidence="3">
    <location>
        <begin position="390"/>
        <end position="412"/>
    </location>
</feature>
<feature type="domain" description="Trs120/TRAPPC9 fourth Ig-like" evidence="8">
    <location>
        <begin position="1430"/>
        <end position="1547"/>
    </location>
</feature>
<reference evidence="9 10" key="1">
    <citation type="submission" date="2017-03" db="EMBL/GenBank/DDBJ databases">
        <title>Widespread Adenine N6-methylation of Active Genes in Fungi.</title>
        <authorList>
            <consortium name="DOE Joint Genome Institute"/>
            <person name="Mondo S.J."/>
            <person name="Dannebaum R.O."/>
            <person name="Kuo R.C."/>
            <person name="Louie K.B."/>
            <person name="Bewick A.J."/>
            <person name="Labutti K."/>
            <person name="Haridas S."/>
            <person name="Kuo A."/>
            <person name="Salamov A."/>
            <person name="Ahrendt S.R."/>
            <person name="Lau R."/>
            <person name="Bowen B.P."/>
            <person name="Lipzen A."/>
            <person name="Sullivan W."/>
            <person name="Andreopoulos W.B."/>
            <person name="Clum A."/>
            <person name="Lindquist E."/>
            <person name="Daum C."/>
            <person name="Northen T.R."/>
            <person name="Ramamoorthy G."/>
            <person name="Schmitz R.J."/>
            <person name="Gryganskyi A."/>
            <person name="Culley D."/>
            <person name="Magnuson J."/>
            <person name="James T.Y."/>
            <person name="O'Malley M.A."/>
            <person name="Stajich J.E."/>
            <person name="Spatafora J.W."/>
            <person name="Visel A."/>
            <person name="Grigoriev I.V."/>
        </authorList>
    </citation>
    <scope>NUCLEOTIDE SEQUENCE [LARGE SCALE GENOMIC DNA]</scope>
    <source>
        <strain evidence="9 10">NRRL Y-17943</strain>
    </source>
</reference>
<evidence type="ECO:0000256" key="2">
    <source>
        <dbReference type="ARBA" id="ARBA00023034"/>
    </source>
</evidence>
<dbReference type="InterPro" id="IPR058568">
    <property type="entry name" value="Ig_TRAPPC9_Trs120_4th"/>
</dbReference>
<evidence type="ECO:0000259" key="6">
    <source>
        <dbReference type="Pfam" id="PF26254"/>
    </source>
</evidence>